<dbReference type="InterPro" id="IPR042971">
    <property type="entry name" value="LEA_SMP"/>
</dbReference>
<evidence type="ECO:0000256" key="2">
    <source>
        <dbReference type="ARBA" id="ARBA00022737"/>
    </source>
</evidence>
<evidence type="ECO:0000256" key="3">
    <source>
        <dbReference type="SAM" id="MobiDB-lite"/>
    </source>
</evidence>
<dbReference type="EMBL" id="JAKUCV010005723">
    <property type="protein sequence ID" value="KAJ4830144.1"/>
    <property type="molecule type" value="Genomic_DNA"/>
</dbReference>
<accession>A0A9Q0J6I6</accession>
<reference evidence="5" key="1">
    <citation type="submission" date="2022-02" db="EMBL/GenBank/DDBJ databases">
        <authorList>
            <person name="Henning P.M."/>
            <person name="McCubbin A.G."/>
            <person name="Shore J.S."/>
        </authorList>
    </citation>
    <scope>NUCLEOTIDE SEQUENCE</scope>
    <source>
        <strain evidence="5">F60SS</strain>
        <tissue evidence="5">Leaves</tissue>
    </source>
</reference>
<feature type="region of interest" description="Disordered" evidence="3">
    <location>
        <begin position="257"/>
        <end position="313"/>
    </location>
</feature>
<keyword evidence="6" id="KW-1185">Reference proteome</keyword>
<keyword evidence="2" id="KW-0677">Repeat</keyword>
<reference evidence="5" key="2">
    <citation type="journal article" date="2023" name="Plants (Basel)">
        <title>Annotation of the Turnera subulata (Passifloraceae) Draft Genome Reveals the S-Locus Evolved after the Divergence of Turneroideae from Passifloroideae in a Stepwise Manner.</title>
        <authorList>
            <person name="Henning P.M."/>
            <person name="Roalson E.H."/>
            <person name="Mir W."/>
            <person name="McCubbin A.G."/>
            <person name="Shore J.S."/>
        </authorList>
    </citation>
    <scope>NUCLEOTIDE SEQUENCE</scope>
    <source>
        <strain evidence="5">F60SS</strain>
    </source>
</reference>
<dbReference type="InterPro" id="IPR007011">
    <property type="entry name" value="LEA_SMP_dom"/>
</dbReference>
<dbReference type="AlphaFoldDB" id="A0A9Q0J6I6"/>
<feature type="domain" description="SMP" evidence="4">
    <location>
        <begin position="153"/>
        <end position="210"/>
    </location>
</feature>
<feature type="domain" description="SMP" evidence="4">
    <location>
        <begin position="254"/>
        <end position="292"/>
    </location>
</feature>
<name>A0A9Q0J6I6_9ROSI</name>
<evidence type="ECO:0000259" key="4">
    <source>
        <dbReference type="Pfam" id="PF04927"/>
    </source>
</evidence>
<feature type="non-terminal residue" evidence="5">
    <location>
        <position position="1"/>
    </location>
</feature>
<proteinExistence type="inferred from homology"/>
<dbReference type="PANTHER" id="PTHR31174">
    <property type="entry name" value="SEED MATURATION FAMILY PROTEIN"/>
    <property type="match status" value="1"/>
</dbReference>
<organism evidence="5 6">
    <name type="scientific">Turnera subulata</name>
    <dbReference type="NCBI Taxonomy" id="218843"/>
    <lineage>
        <taxon>Eukaryota</taxon>
        <taxon>Viridiplantae</taxon>
        <taxon>Streptophyta</taxon>
        <taxon>Embryophyta</taxon>
        <taxon>Tracheophyta</taxon>
        <taxon>Spermatophyta</taxon>
        <taxon>Magnoliopsida</taxon>
        <taxon>eudicotyledons</taxon>
        <taxon>Gunneridae</taxon>
        <taxon>Pentapetalae</taxon>
        <taxon>rosids</taxon>
        <taxon>fabids</taxon>
        <taxon>Malpighiales</taxon>
        <taxon>Passifloraceae</taxon>
        <taxon>Turnera</taxon>
    </lineage>
</organism>
<evidence type="ECO:0000313" key="5">
    <source>
        <dbReference type="EMBL" id="KAJ4830144.1"/>
    </source>
</evidence>
<gene>
    <name evidence="5" type="ORF">Tsubulata_019930</name>
</gene>
<feature type="compositionally biased region" description="Polar residues" evidence="3">
    <location>
        <begin position="522"/>
        <end position="532"/>
    </location>
</feature>
<feature type="non-terminal residue" evidence="5">
    <location>
        <position position="548"/>
    </location>
</feature>
<dbReference type="Pfam" id="PF04927">
    <property type="entry name" value="SMP"/>
    <property type="match status" value="6"/>
</dbReference>
<feature type="domain" description="SMP" evidence="4">
    <location>
        <begin position="312"/>
        <end position="367"/>
    </location>
</feature>
<feature type="domain" description="SMP" evidence="4">
    <location>
        <begin position="490"/>
        <end position="547"/>
    </location>
</feature>
<feature type="domain" description="SMP" evidence="4">
    <location>
        <begin position="39"/>
        <end position="94"/>
    </location>
</feature>
<dbReference type="Proteomes" id="UP001141552">
    <property type="component" value="Unassembled WGS sequence"/>
</dbReference>
<dbReference type="OrthoDB" id="2014755at2759"/>
<feature type="region of interest" description="Disordered" evidence="3">
    <location>
        <begin position="503"/>
        <end position="535"/>
    </location>
</feature>
<dbReference type="PANTHER" id="PTHR31174:SF7">
    <property type="entry name" value="LATE EMBRYOGENESIS ABUNDANT PROTEIN 31-RELATED"/>
    <property type="match status" value="1"/>
</dbReference>
<comment type="caution">
    <text evidence="5">The sequence shown here is derived from an EMBL/GenBank/DDBJ whole genome shotgun (WGS) entry which is preliminary data.</text>
</comment>
<evidence type="ECO:0000256" key="1">
    <source>
        <dbReference type="ARBA" id="ARBA00010733"/>
    </source>
</evidence>
<comment type="similarity">
    <text evidence="1">Belongs to the LEA type SMP family.</text>
</comment>
<evidence type="ECO:0000313" key="6">
    <source>
        <dbReference type="Proteomes" id="UP001141552"/>
    </source>
</evidence>
<feature type="compositionally biased region" description="Basic and acidic residues" evidence="3">
    <location>
        <begin position="504"/>
        <end position="514"/>
    </location>
</feature>
<feature type="compositionally biased region" description="Basic and acidic residues" evidence="3">
    <location>
        <begin position="257"/>
        <end position="274"/>
    </location>
</feature>
<sequence>STSILYYYFKMSHGQPMRLQGGGESLQQGGDCGKQDPAIKYGDVFNVSSDLAKKPIAPEDANMMQSLETAAFGHTLRGGPAAAMQSAADYNERAGFVGHREVSDAAGDQGVTITQTSIPGASVITERVAGQIVGQYVQPTPVVAGPAAAKSAITIGEALEAAARTSADKPVEQSDAAAIRAAEIRAAGGGEVVVVGGLAATAQSAADFNAVRDREEDMIKLADILSVNSVINYNTTLSCHFIYYVVDKVKKMQDATRKLPADKPVTREDADRISGAEMGSSPTLIAYPGGMSQEQPRRPAQEEEEVEEDNPIKYGDVFNVTGDLARETIAPEDANMMRSTESAAFGQTMRGGPAAVMQSAADYNERAGFVGHRDVSDAAGVKGVTVTETDVPGARIISEKVAGQYVQPAPVQSAPAVAGGFQSAITIGEALEATAQTAGNKPVDQSDAAAIRVAEMRAAGGTVVVSGGLAATAQSAAEYNAQRDRDEEKIKLGHILSGASGKLVTDRPVTREDADGVASAELRSSSSLTTNPGGVAASMNAAARLNDN</sequence>
<feature type="domain" description="SMP" evidence="4">
    <location>
        <begin position="425"/>
        <end position="482"/>
    </location>
</feature>
<protein>
    <recommendedName>
        <fullName evidence="4">SMP domain-containing protein</fullName>
    </recommendedName>
</protein>